<dbReference type="GO" id="GO:0005886">
    <property type="term" value="C:plasma membrane"/>
    <property type="evidence" value="ECO:0007669"/>
    <property type="project" value="UniProtKB-SubCell"/>
</dbReference>
<evidence type="ECO:0000259" key="7">
    <source>
        <dbReference type="PROSITE" id="PS50850"/>
    </source>
</evidence>
<feature type="transmembrane region" description="Helical" evidence="6">
    <location>
        <begin position="20"/>
        <end position="38"/>
    </location>
</feature>
<proteinExistence type="predicted"/>
<feature type="transmembrane region" description="Helical" evidence="6">
    <location>
        <begin position="232"/>
        <end position="251"/>
    </location>
</feature>
<feature type="transmembrane region" description="Helical" evidence="6">
    <location>
        <begin position="287"/>
        <end position="309"/>
    </location>
</feature>
<evidence type="ECO:0000313" key="8">
    <source>
        <dbReference type="EMBL" id="SFS41261.1"/>
    </source>
</evidence>
<dbReference type="AlphaFoldDB" id="A0A1I6PM37"/>
<sequence>MCAIAVPWYVIDTTGDAAQAAYTAFAATLPLLFAGMVMGSLADRLGVRRFCILADTLAALCTVAIPVLHTTVGLPFPVMFVLLFMAGFCGLTSAYACRLLLAGAAGRSGWSAESANGAFFSAQRLTLLAGPVLAAVLLPFTTAAGLIAVDAATFGCSALLLVLAGNVGPVRSAPARSAQVAKNWRSGLDWLVRRPGLRLLALSSCLVNAVVRIVTLVLLPVYVADVAGEPRLLGPLVTAFGVGLLGGGLVTGRLAGRFGGAPVLVGAQTLILAGMGAVLAAPSPVAVGAALVVAGLGGGLIAPVAMSALDRAAPEELRVRVAGAWQWATALLGPFAVLAAGPAGELGDGAGRVVMIAGALTVTWALTFAARRTAFSDTGVVPSPVR</sequence>
<feature type="transmembrane region" description="Helical" evidence="6">
    <location>
        <begin position="263"/>
        <end position="281"/>
    </location>
</feature>
<evidence type="ECO:0000256" key="5">
    <source>
        <dbReference type="ARBA" id="ARBA00023136"/>
    </source>
</evidence>
<feature type="transmembrane region" description="Helical" evidence="6">
    <location>
        <begin position="199"/>
        <end position="220"/>
    </location>
</feature>
<gene>
    <name evidence="8" type="ORF">SAMN05444716_101600</name>
</gene>
<keyword evidence="9" id="KW-1185">Reference proteome</keyword>
<dbReference type="Pfam" id="PF07690">
    <property type="entry name" value="MFS_1"/>
    <property type="match status" value="1"/>
</dbReference>
<dbReference type="EMBL" id="FPAB01000001">
    <property type="protein sequence ID" value="SFS41261.1"/>
    <property type="molecule type" value="Genomic_DNA"/>
</dbReference>
<dbReference type="InterPro" id="IPR036259">
    <property type="entry name" value="MFS_trans_sf"/>
</dbReference>
<keyword evidence="5 6" id="KW-0472">Membrane</keyword>
<accession>A0A1I6PM37</accession>
<feature type="domain" description="Major facilitator superfamily (MFS) profile" evidence="7">
    <location>
        <begin position="196"/>
        <end position="386"/>
    </location>
</feature>
<feature type="transmembrane region" description="Helical" evidence="6">
    <location>
        <begin position="78"/>
        <end position="101"/>
    </location>
</feature>
<feature type="transmembrane region" description="Helical" evidence="6">
    <location>
        <begin position="349"/>
        <end position="369"/>
    </location>
</feature>
<dbReference type="PROSITE" id="PS50850">
    <property type="entry name" value="MFS"/>
    <property type="match status" value="1"/>
</dbReference>
<keyword evidence="3 6" id="KW-0812">Transmembrane</keyword>
<name>A0A1I6PM37_9ACTN</name>
<dbReference type="Proteomes" id="UP000198873">
    <property type="component" value="Unassembled WGS sequence"/>
</dbReference>
<feature type="transmembrane region" description="Helical" evidence="6">
    <location>
        <begin position="321"/>
        <end position="343"/>
    </location>
</feature>
<dbReference type="Gene3D" id="1.20.1250.20">
    <property type="entry name" value="MFS general substrate transporter like domains"/>
    <property type="match status" value="1"/>
</dbReference>
<evidence type="ECO:0000256" key="3">
    <source>
        <dbReference type="ARBA" id="ARBA00022692"/>
    </source>
</evidence>
<evidence type="ECO:0000256" key="4">
    <source>
        <dbReference type="ARBA" id="ARBA00022989"/>
    </source>
</evidence>
<comment type="subcellular location">
    <subcellularLocation>
        <location evidence="1">Cell membrane</location>
        <topology evidence="1">Multi-pass membrane protein</topology>
    </subcellularLocation>
</comment>
<dbReference type="STRING" id="1176198.SAMN05444716_101600"/>
<dbReference type="SUPFAM" id="SSF103473">
    <property type="entry name" value="MFS general substrate transporter"/>
    <property type="match status" value="1"/>
</dbReference>
<feature type="transmembrane region" description="Helical" evidence="6">
    <location>
        <begin position="50"/>
        <end position="72"/>
    </location>
</feature>
<feature type="transmembrane region" description="Helical" evidence="6">
    <location>
        <begin position="122"/>
        <end position="140"/>
    </location>
</feature>
<keyword evidence="4 6" id="KW-1133">Transmembrane helix</keyword>
<evidence type="ECO:0000313" key="9">
    <source>
        <dbReference type="Proteomes" id="UP000198873"/>
    </source>
</evidence>
<evidence type="ECO:0000256" key="1">
    <source>
        <dbReference type="ARBA" id="ARBA00004651"/>
    </source>
</evidence>
<dbReference type="InterPro" id="IPR020846">
    <property type="entry name" value="MFS_dom"/>
</dbReference>
<dbReference type="GO" id="GO:0022857">
    <property type="term" value="F:transmembrane transporter activity"/>
    <property type="evidence" value="ECO:0007669"/>
    <property type="project" value="InterPro"/>
</dbReference>
<feature type="transmembrane region" description="Helical" evidence="6">
    <location>
        <begin position="146"/>
        <end position="167"/>
    </location>
</feature>
<dbReference type="PANTHER" id="PTHR23513:SF11">
    <property type="entry name" value="STAPHYLOFERRIN A TRANSPORTER"/>
    <property type="match status" value="1"/>
</dbReference>
<dbReference type="PANTHER" id="PTHR23513">
    <property type="entry name" value="INTEGRAL MEMBRANE EFFLUX PROTEIN-RELATED"/>
    <property type="match status" value="1"/>
</dbReference>
<keyword evidence="2" id="KW-1003">Cell membrane</keyword>
<evidence type="ECO:0000256" key="6">
    <source>
        <dbReference type="SAM" id="Phobius"/>
    </source>
</evidence>
<dbReference type="InterPro" id="IPR011701">
    <property type="entry name" value="MFS"/>
</dbReference>
<evidence type="ECO:0000256" key="2">
    <source>
        <dbReference type="ARBA" id="ARBA00022475"/>
    </source>
</evidence>
<reference evidence="9" key="1">
    <citation type="submission" date="2016-10" db="EMBL/GenBank/DDBJ databases">
        <authorList>
            <person name="Varghese N."/>
            <person name="Submissions S."/>
        </authorList>
    </citation>
    <scope>NUCLEOTIDE SEQUENCE [LARGE SCALE GENOMIC DNA]</scope>
    <source>
        <strain evidence="9">CGMCC 4.7047</strain>
    </source>
</reference>
<organism evidence="8 9">
    <name type="scientific">Streptomyces harbinensis</name>
    <dbReference type="NCBI Taxonomy" id="1176198"/>
    <lineage>
        <taxon>Bacteria</taxon>
        <taxon>Bacillati</taxon>
        <taxon>Actinomycetota</taxon>
        <taxon>Actinomycetes</taxon>
        <taxon>Kitasatosporales</taxon>
        <taxon>Streptomycetaceae</taxon>
        <taxon>Streptomyces</taxon>
    </lineage>
</organism>
<protein>
    <submittedName>
        <fullName evidence="8">Sugar phosphate permease</fullName>
    </submittedName>
</protein>